<keyword evidence="5" id="KW-1185">Reference proteome</keyword>
<dbReference type="SUPFAM" id="SSF46689">
    <property type="entry name" value="Homeodomain-like"/>
    <property type="match status" value="1"/>
</dbReference>
<dbReference type="InterPro" id="IPR001647">
    <property type="entry name" value="HTH_TetR"/>
</dbReference>
<dbReference type="Pfam" id="PF00440">
    <property type="entry name" value="TetR_N"/>
    <property type="match status" value="1"/>
</dbReference>
<dbReference type="Proteomes" id="UP001305702">
    <property type="component" value="Chromosome"/>
</dbReference>
<dbReference type="EMBL" id="CP130318">
    <property type="protein sequence ID" value="WNQ11219.1"/>
    <property type="molecule type" value="Genomic_DNA"/>
</dbReference>
<dbReference type="PANTHER" id="PTHR30055">
    <property type="entry name" value="HTH-TYPE TRANSCRIPTIONAL REGULATOR RUTR"/>
    <property type="match status" value="1"/>
</dbReference>
<evidence type="ECO:0000313" key="5">
    <source>
        <dbReference type="Proteomes" id="UP001305702"/>
    </source>
</evidence>
<keyword evidence="1 2" id="KW-0238">DNA-binding</keyword>
<dbReference type="GO" id="GO:0003700">
    <property type="term" value="F:DNA-binding transcription factor activity"/>
    <property type="evidence" value="ECO:0007669"/>
    <property type="project" value="TreeGrafter"/>
</dbReference>
<dbReference type="Gene3D" id="1.10.357.10">
    <property type="entry name" value="Tetracycline Repressor, domain 2"/>
    <property type="match status" value="1"/>
</dbReference>
<dbReference type="RefSeq" id="WP_315604995.1">
    <property type="nucleotide sequence ID" value="NZ_CP130318.1"/>
</dbReference>
<dbReference type="PANTHER" id="PTHR30055:SF226">
    <property type="entry name" value="HTH-TYPE TRANSCRIPTIONAL REGULATOR PKSA"/>
    <property type="match status" value="1"/>
</dbReference>
<dbReference type="PRINTS" id="PR00455">
    <property type="entry name" value="HTHTETR"/>
</dbReference>
<dbReference type="KEGG" id="paun:MJA45_27070"/>
<dbReference type="InterPro" id="IPR050109">
    <property type="entry name" value="HTH-type_TetR-like_transc_reg"/>
</dbReference>
<evidence type="ECO:0000313" key="4">
    <source>
        <dbReference type="EMBL" id="WNQ11219.1"/>
    </source>
</evidence>
<evidence type="ECO:0000259" key="3">
    <source>
        <dbReference type="PROSITE" id="PS50977"/>
    </source>
</evidence>
<sequence>MTTHTDTSDKLLQAAIELMAEKGYDGTTTKEIAAAAGVNEVTLFRRFGTKQGLLEAAFHRFHYAGEMTKLFEEELTGSLQEDLVTVSRMYHRLMHRNRKLLSIAQKGSGSLPEEVYREAARHPVQLKKLMADYLAAMAEKKKVTVADPELSALSFMWMNYGAFASGLGPDTPKHGASLEAFIEESCALFARAMTP</sequence>
<reference evidence="4 5" key="1">
    <citation type="submission" date="2022-02" db="EMBL/GenBank/DDBJ databases">
        <title>Paenibacillus sp. MBLB1776 Whole Genome Shotgun Sequencing.</title>
        <authorList>
            <person name="Hwang C.Y."/>
            <person name="Cho E.-S."/>
            <person name="Seo M.-J."/>
        </authorList>
    </citation>
    <scope>NUCLEOTIDE SEQUENCE [LARGE SCALE GENOMIC DNA]</scope>
    <source>
        <strain evidence="4 5">MBLB1776</strain>
    </source>
</reference>
<accession>A0AA96RHK9</accession>
<evidence type="ECO:0000256" key="2">
    <source>
        <dbReference type="PROSITE-ProRule" id="PRU00335"/>
    </source>
</evidence>
<protein>
    <submittedName>
        <fullName evidence="4">Helix-turn-helix domain-containing protein</fullName>
    </submittedName>
</protein>
<dbReference type="AlphaFoldDB" id="A0AA96RHK9"/>
<feature type="domain" description="HTH tetR-type" evidence="3">
    <location>
        <begin position="5"/>
        <end position="65"/>
    </location>
</feature>
<gene>
    <name evidence="4" type="ORF">MJA45_27070</name>
</gene>
<organism evidence="4 5">
    <name type="scientific">Paenibacillus aurantius</name>
    <dbReference type="NCBI Taxonomy" id="2918900"/>
    <lineage>
        <taxon>Bacteria</taxon>
        <taxon>Bacillati</taxon>
        <taxon>Bacillota</taxon>
        <taxon>Bacilli</taxon>
        <taxon>Bacillales</taxon>
        <taxon>Paenibacillaceae</taxon>
        <taxon>Paenibacillus</taxon>
    </lineage>
</organism>
<feature type="DNA-binding region" description="H-T-H motif" evidence="2">
    <location>
        <begin position="28"/>
        <end position="47"/>
    </location>
</feature>
<dbReference type="InterPro" id="IPR009057">
    <property type="entry name" value="Homeodomain-like_sf"/>
</dbReference>
<dbReference type="GO" id="GO:0000976">
    <property type="term" value="F:transcription cis-regulatory region binding"/>
    <property type="evidence" value="ECO:0007669"/>
    <property type="project" value="TreeGrafter"/>
</dbReference>
<evidence type="ECO:0000256" key="1">
    <source>
        <dbReference type="ARBA" id="ARBA00023125"/>
    </source>
</evidence>
<name>A0AA96RHK9_9BACL</name>
<dbReference type="PROSITE" id="PS50977">
    <property type="entry name" value="HTH_TETR_2"/>
    <property type="match status" value="1"/>
</dbReference>
<proteinExistence type="predicted"/>